<gene>
    <name evidence="11" type="ORF">TAO_0997</name>
</gene>
<evidence type="ECO:0000256" key="3">
    <source>
        <dbReference type="ARBA" id="ARBA00022723"/>
    </source>
</evidence>
<accession>A0A1Q2SMN1</accession>
<dbReference type="EMBL" id="AP014836">
    <property type="protein sequence ID" value="BAW80367.1"/>
    <property type="molecule type" value="Genomic_DNA"/>
</dbReference>
<dbReference type="GO" id="GO:0016887">
    <property type="term" value="F:ATP hydrolysis activity"/>
    <property type="evidence" value="ECO:0007669"/>
    <property type="project" value="UniProtKB-UniRule"/>
</dbReference>
<protein>
    <recommendedName>
        <fullName evidence="9">Iron-sulfur cluster carrier protein</fullName>
    </recommendedName>
</protein>
<evidence type="ECO:0000256" key="4">
    <source>
        <dbReference type="ARBA" id="ARBA00022741"/>
    </source>
</evidence>
<evidence type="ECO:0000259" key="10">
    <source>
        <dbReference type="Pfam" id="PF01883"/>
    </source>
</evidence>
<evidence type="ECO:0000256" key="2">
    <source>
        <dbReference type="ARBA" id="ARBA00008205"/>
    </source>
</evidence>
<evidence type="ECO:0000256" key="5">
    <source>
        <dbReference type="ARBA" id="ARBA00022840"/>
    </source>
</evidence>
<dbReference type="GO" id="GO:0140663">
    <property type="term" value="F:ATP-dependent FeS chaperone activity"/>
    <property type="evidence" value="ECO:0007669"/>
    <property type="project" value="InterPro"/>
</dbReference>
<evidence type="ECO:0000313" key="11">
    <source>
        <dbReference type="EMBL" id="BAW80367.1"/>
    </source>
</evidence>
<evidence type="ECO:0000313" key="12">
    <source>
        <dbReference type="Proteomes" id="UP000243679"/>
    </source>
</evidence>
<organism evidence="11 12">
    <name type="scientific">Candidatus Nitrosoglobus terrae</name>
    <dbReference type="NCBI Taxonomy" id="1630141"/>
    <lineage>
        <taxon>Bacteria</taxon>
        <taxon>Pseudomonadati</taxon>
        <taxon>Pseudomonadota</taxon>
        <taxon>Gammaproteobacteria</taxon>
        <taxon>Chromatiales</taxon>
        <taxon>Chromatiaceae</taxon>
        <taxon>Candidatus Nitrosoglobus</taxon>
    </lineage>
</organism>
<dbReference type="FunFam" id="3.40.50.300:FF:000418">
    <property type="entry name" value="Iron-sulfur cluster carrier protein"/>
    <property type="match status" value="1"/>
</dbReference>
<evidence type="ECO:0000256" key="1">
    <source>
        <dbReference type="ARBA" id="ARBA00007352"/>
    </source>
</evidence>
<dbReference type="GO" id="GO:0051539">
    <property type="term" value="F:4 iron, 4 sulfur cluster binding"/>
    <property type="evidence" value="ECO:0007669"/>
    <property type="project" value="TreeGrafter"/>
</dbReference>
<comment type="function">
    <text evidence="9">Binds and transfers iron-sulfur (Fe-S) clusters to target apoproteins. Can hydrolyze ATP.</text>
</comment>
<name>A0A1Q2SMN1_9GAMM</name>
<evidence type="ECO:0000256" key="7">
    <source>
        <dbReference type="ARBA" id="ARBA00023014"/>
    </source>
</evidence>
<dbReference type="PANTHER" id="PTHR42961">
    <property type="entry name" value="IRON-SULFUR PROTEIN NUBPL"/>
    <property type="match status" value="1"/>
</dbReference>
<dbReference type="GO" id="GO:0005829">
    <property type="term" value="C:cytosol"/>
    <property type="evidence" value="ECO:0007669"/>
    <property type="project" value="TreeGrafter"/>
</dbReference>
<dbReference type="GO" id="GO:0016226">
    <property type="term" value="P:iron-sulfur cluster assembly"/>
    <property type="evidence" value="ECO:0007669"/>
    <property type="project" value="InterPro"/>
</dbReference>
<dbReference type="PANTHER" id="PTHR42961:SF2">
    <property type="entry name" value="IRON-SULFUR PROTEIN NUBPL"/>
    <property type="match status" value="1"/>
</dbReference>
<dbReference type="HAMAP" id="MF_02040">
    <property type="entry name" value="Mrp_NBP35"/>
    <property type="match status" value="1"/>
</dbReference>
<feature type="binding site" evidence="9">
    <location>
        <begin position="105"/>
        <end position="112"/>
    </location>
    <ligand>
        <name>ATP</name>
        <dbReference type="ChEBI" id="CHEBI:30616"/>
    </ligand>
</feature>
<dbReference type="Pfam" id="PF10609">
    <property type="entry name" value="ParA"/>
    <property type="match status" value="1"/>
</dbReference>
<sequence>MITQAQVEEALRNYRDLYLEQDLVSAEVIESILIEGEKIILKIKLGFPAKGHIPKLTAAIKEAIAPIENVIDIEIDVCWEVNTHKVPQGSQPYPQIKNIIAVASGKGGVGKSTVAANLALALATEGATVGMLDADIYGPSQPRMLGVHQRPQSVDGKSIEPVMSYGIQTMSIGFLIDEEDPMIWRGPMVTSALQQMLKDTNWRNLDYLVVDLPPGTGDIQLTLVQRVPVSGAVIVTTPQDIALLDARKGLKMFEKVNVPVLGIIENMSSHICSQCGHEEPIFGEGGGARMAEQYNVALLGQLPLDKRIRENADSGCPSVVADPQGHIAEIYQDIARRIAAKLSLQTKNLSTQFPKIIIEDN</sequence>
<reference evidence="11 12" key="1">
    <citation type="journal article" date="2017" name="ISME J.">
        <title>An acid-tolerant ammonia-oxidizing ?-proteobacterium from soil.</title>
        <authorList>
            <person name="Hayatsu M."/>
            <person name="Tago K."/>
            <person name="Uchiyama I."/>
            <person name="Toyoda A."/>
            <person name="Wang Y."/>
            <person name="Shimomura Y."/>
            <person name="Okubo T."/>
            <person name="Kurisu F."/>
            <person name="Hirono Y."/>
            <person name="Nonaka K."/>
            <person name="Akiyama H."/>
            <person name="Itoh T."/>
            <person name="Takami H."/>
        </authorList>
    </citation>
    <scope>NUCLEOTIDE SEQUENCE [LARGE SCALE GENOMIC DNA]</scope>
    <source>
        <strain evidence="11 12">TAO100</strain>
    </source>
</reference>
<dbReference type="GO" id="GO:0046872">
    <property type="term" value="F:metal ion binding"/>
    <property type="evidence" value="ECO:0007669"/>
    <property type="project" value="UniProtKB-KW"/>
</dbReference>
<keyword evidence="12" id="KW-1185">Reference proteome</keyword>
<dbReference type="PROSITE" id="PS01215">
    <property type="entry name" value="MRP"/>
    <property type="match status" value="1"/>
</dbReference>
<keyword evidence="3 9" id="KW-0479">Metal-binding</keyword>
<dbReference type="NCBIfam" id="NF008669">
    <property type="entry name" value="PRK11670.1"/>
    <property type="match status" value="1"/>
</dbReference>
<dbReference type="InterPro" id="IPR002744">
    <property type="entry name" value="MIP18-like"/>
</dbReference>
<keyword evidence="6 9" id="KW-0408">Iron</keyword>
<comment type="similarity">
    <text evidence="1">In the N-terminal section; belongs to the MIP18 family.</text>
</comment>
<dbReference type="InterPro" id="IPR044304">
    <property type="entry name" value="NUBPL-like"/>
</dbReference>
<feature type="domain" description="MIP18 family-like" evidence="10">
    <location>
        <begin position="5"/>
        <end position="73"/>
    </location>
</feature>
<dbReference type="InterPro" id="IPR000808">
    <property type="entry name" value="Mrp-like_CS"/>
</dbReference>
<dbReference type="OrthoDB" id="9809679at2"/>
<evidence type="ECO:0000256" key="6">
    <source>
        <dbReference type="ARBA" id="ARBA00023004"/>
    </source>
</evidence>
<dbReference type="SUPFAM" id="SSF117916">
    <property type="entry name" value="Fe-S cluster assembly (FSCA) domain-like"/>
    <property type="match status" value="1"/>
</dbReference>
<dbReference type="Gene3D" id="3.40.50.300">
    <property type="entry name" value="P-loop containing nucleotide triphosphate hydrolases"/>
    <property type="match status" value="1"/>
</dbReference>
<dbReference type="InterPro" id="IPR027417">
    <property type="entry name" value="P-loop_NTPase"/>
</dbReference>
<evidence type="ECO:0000256" key="9">
    <source>
        <dbReference type="HAMAP-Rule" id="MF_02040"/>
    </source>
</evidence>
<proteinExistence type="inferred from homology"/>
<keyword evidence="7 9" id="KW-0411">Iron-sulfur</keyword>
<dbReference type="Proteomes" id="UP000243679">
    <property type="component" value="Chromosome"/>
</dbReference>
<dbReference type="GO" id="GO:0005524">
    <property type="term" value="F:ATP binding"/>
    <property type="evidence" value="ECO:0007669"/>
    <property type="project" value="UniProtKB-UniRule"/>
</dbReference>
<dbReference type="InterPro" id="IPR033756">
    <property type="entry name" value="YlxH/NBP35"/>
</dbReference>
<dbReference type="AlphaFoldDB" id="A0A1Q2SMN1"/>
<keyword evidence="5 9" id="KW-0067">ATP-binding</keyword>
<dbReference type="InterPro" id="IPR034904">
    <property type="entry name" value="FSCA_dom_sf"/>
</dbReference>
<dbReference type="CDD" id="cd02037">
    <property type="entry name" value="Mrp_NBP35"/>
    <property type="match status" value="1"/>
</dbReference>
<dbReference type="InterPro" id="IPR019591">
    <property type="entry name" value="Mrp/NBP35_ATP-bd"/>
</dbReference>
<dbReference type="Gene3D" id="3.30.300.130">
    <property type="entry name" value="Fe-S cluster assembly (FSCA)"/>
    <property type="match status" value="1"/>
</dbReference>
<dbReference type="SUPFAM" id="SSF52540">
    <property type="entry name" value="P-loop containing nucleoside triphosphate hydrolases"/>
    <property type="match status" value="1"/>
</dbReference>
<dbReference type="Pfam" id="PF01883">
    <property type="entry name" value="FeS_assembly_P"/>
    <property type="match status" value="1"/>
</dbReference>
<keyword evidence="9" id="KW-0378">Hydrolase</keyword>
<dbReference type="RefSeq" id="WP_096526918.1">
    <property type="nucleotide sequence ID" value="NZ_AP014836.1"/>
</dbReference>
<comment type="subunit">
    <text evidence="9">Homodimer.</text>
</comment>
<keyword evidence="4 9" id="KW-0547">Nucleotide-binding</keyword>
<evidence type="ECO:0000256" key="8">
    <source>
        <dbReference type="ARBA" id="ARBA00024036"/>
    </source>
</evidence>
<comment type="similarity">
    <text evidence="2">In the C-terminal section; belongs to the Mrp/NBP35 ATP-binding proteins family.</text>
</comment>
<dbReference type="KEGG" id="ntt:TAO_0997"/>
<comment type="similarity">
    <text evidence="8 9">Belongs to the Mrp/NBP35 ATP-binding proteins family.</text>
</comment>